<dbReference type="CDD" id="cd00038">
    <property type="entry name" value="CAP_ED"/>
    <property type="match status" value="1"/>
</dbReference>
<dbReference type="SUPFAM" id="SSF51206">
    <property type="entry name" value="cAMP-binding domain-like"/>
    <property type="match status" value="1"/>
</dbReference>
<reference evidence="2 3" key="1">
    <citation type="submission" date="2018-11" db="EMBL/GenBank/DDBJ databases">
        <authorList>
            <consortium name="Pathogen Informatics"/>
        </authorList>
    </citation>
    <scope>NUCLEOTIDE SEQUENCE [LARGE SCALE GENOMIC DNA]</scope>
    <source>
        <strain evidence="2 3">NCTC12929</strain>
    </source>
</reference>
<dbReference type="EMBL" id="UYIV01000001">
    <property type="protein sequence ID" value="VDH02973.1"/>
    <property type="molecule type" value="Genomic_DNA"/>
</dbReference>
<dbReference type="InterPro" id="IPR000595">
    <property type="entry name" value="cNMP-bd_dom"/>
</dbReference>
<name>A0A7Z8YM49_9FLAO</name>
<dbReference type="Pfam" id="PF00027">
    <property type="entry name" value="cNMP_binding"/>
    <property type="match status" value="1"/>
</dbReference>
<feature type="domain" description="Cyclic nucleotide-binding" evidence="1">
    <location>
        <begin position="12"/>
        <end position="117"/>
    </location>
</feature>
<dbReference type="RefSeq" id="WP_125150559.1">
    <property type="nucleotide sequence ID" value="NZ_UYIV01000001.1"/>
</dbReference>
<dbReference type="InterPro" id="IPR014710">
    <property type="entry name" value="RmlC-like_jellyroll"/>
</dbReference>
<dbReference type="InterPro" id="IPR018490">
    <property type="entry name" value="cNMP-bd_dom_sf"/>
</dbReference>
<evidence type="ECO:0000313" key="2">
    <source>
        <dbReference type="EMBL" id="VDH02973.1"/>
    </source>
</evidence>
<dbReference type="Proteomes" id="UP000270205">
    <property type="component" value="Unassembled WGS sequence"/>
</dbReference>
<dbReference type="AlphaFoldDB" id="A0A7Z8YM49"/>
<accession>A0A7Z8YM49</accession>
<organism evidence="2 3">
    <name type="scientific">Bergeyella zoohelcum</name>
    <dbReference type="NCBI Taxonomy" id="1015"/>
    <lineage>
        <taxon>Bacteria</taxon>
        <taxon>Pseudomonadati</taxon>
        <taxon>Bacteroidota</taxon>
        <taxon>Flavobacteriia</taxon>
        <taxon>Flavobacteriales</taxon>
        <taxon>Weeksellaceae</taxon>
        <taxon>Bergeyella</taxon>
    </lineage>
</organism>
<evidence type="ECO:0000313" key="3">
    <source>
        <dbReference type="Proteomes" id="UP000270205"/>
    </source>
</evidence>
<gene>
    <name evidence="2" type="ORF">NCTC12929_00345</name>
</gene>
<dbReference type="Gene3D" id="2.60.120.10">
    <property type="entry name" value="Jelly Rolls"/>
    <property type="match status" value="1"/>
</dbReference>
<protein>
    <submittedName>
        <fullName evidence="2">Cyclic nucleotide-binding domain</fullName>
    </submittedName>
</protein>
<evidence type="ECO:0000259" key="1">
    <source>
        <dbReference type="PROSITE" id="PS50042"/>
    </source>
</evidence>
<comment type="caution">
    <text evidence="2">The sequence shown here is derived from an EMBL/GenBank/DDBJ whole genome shotgun (WGS) entry which is preliminary data.</text>
</comment>
<sequence>MEHNKLFEFLNEYTKLSEEETKIIKNSFTPKKIKKGQILINKSEPCNRLFFINKGLLRAFLITEKGEEFTRRIAWENGFLTNMNSFRMGGKNNSETIECIEKAVILEVRYIEFQKIINYSANLFTLYNKILEKYIAINIRRYQHISCTPLEKLIYFNENYPALKNRINDRVLASFLSISRATLLRAKKELLKKQ</sequence>
<proteinExistence type="predicted"/>
<dbReference type="PROSITE" id="PS50042">
    <property type="entry name" value="CNMP_BINDING_3"/>
    <property type="match status" value="1"/>
</dbReference>